<dbReference type="PANTHER" id="PTHR36108">
    <property type="entry name" value="COLOSSIN-B-RELATED"/>
    <property type="match status" value="1"/>
</dbReference>
<dbReference type="EMBL" id="LVYK01000016">
    <property type="protein sequence ID" value="RAS78199.1"/>
    <property type="molecule type" value="Genomic_DNA"/>
</dbReference>
<dbReference type="SUPFAM" id="SSF49478">
    <property type="entry name" value="Cna protein B-type domain"/>
    <property type="match status" value="2"/>
</dbReference>
<protein>
    <submittedName>
        <fullName evidence="4">Collagen-binding protein</fullName>
    </submittedName>
</protein>
<proteinExistence type="inferred from homology"/>
<sequence>MPTFDKYKLQPSPLITIDGREQETTNFQLQAAPPPDAGNVSGTVRRPDGTAIPFATVQLFDSNGLPFEHTNSNPAGQFIFPRVPTGSYFITASEPNFLTPLRISLTVLSNRTTSVPIVMQVDPDANENAIFGIVQSPTDNQPIGDATVELFRVTGTTTEMIGIVSTNGQGQYLFPNLVNGTYFISASKPGFLSNQSSQTVVSDRDFAPINVFLIADPDANTGTISGVITDATNGQTLANATVALYSITNGVENIIDITKTNAGGLYLFGDLLAGIYRVKATIQEET</sequence>
<dbReference type="GO" id="GO:0030246">
    <property type="term" value="F:carbohydrate binding"/>
    <property type="evidence" value="ECO:0007669"/>
    <property type="project" value="InterPro"/>
</dbReference>
<reference evidence="4 5" key="1">
    <citation type="submission" date="2016-03" db="EMBL/GenBank/DDBJ databases">
        <title>Comparison of Bacillus endophyticus and B. anthracis characteristics using whole genome sequence analysis and microbiological techniques.</title>
        <authorList>
            <person name="Lekota K.E."/>
            <person name="Mafofo J."/>
            <person name="Rees J."/>
            <person name="Muchadeyi F.C."/>
            <person name="Madoroba E."/>
            <person name="Van Heerden H."/>
        </authorList>
    </citation>
    <scope>NUCLEOTIDE SEQUENCE [LARGE SCALE GENOMIC DNA]</scope>
    <source>
        <strain evidence="4 5">3631_10C</strain>
    </source>
</reference>
<comment type="similarity">
    <text evidence="1">Belongs to the serine-aspartate repeat-containing protein (SDr) family.</text>
</comment>
<evidence type="ECO:0000313" key="4">
    <source>
        <dbReference type="EMBL" id="RAS78199.1"/>
    </source>
</evidence>
<evidence type="ECO:0000256" key="2">
    <source>
        <dbReference type="ARBA" id="ARBA00022525"/>
    </source>
</evidence>
<keyword evidence="4" id="KW-0176">Collagen</keyword>
<dbReference type="PANTHER" id="PTHR36108:SF13">
    <property type="entry name" value="COLOSSIN-B-RELATED"/>
    <property type="match status" value="1"/>
</dbReference>
<organism evidence="4 5">
    <name type="scientific">Priestia endophytica</name>
    <dbReference type="NCBI Taxonomy" id="135735"/>
    <lineage>
        <taxon>Bacteria</taxon>
        <taxon>Bacillati</taxon>
        <taxon>Bacillota</taxon>
        <taxon>Bacilli</taxon>
        <taxon>Bacillales</taxon>
        <taxon>Bacillaceae</taxon>
        <taxon>Priestia</taxon>
    </lineage>
</organism>
<evidence type="ECO:0000313" key="5">
    <source>
        <dbReference type="Proteomes" id="UP000250174"/>
    </source>
</evidence>
<dbReference type="AlphaFoldDB" id="A0AAX1QCH7"/>
<keyword evidence="2" id="KW-0964">Secreted</keyword>
<dbReference type="SUPFAM" id="SSF49452">
    <property type="entry name" value="Starch-binding domain-like"/>
    <property type="match status" value="1"/>
</dbReference>
<dbReference type="Pfam" id="PF13620">
    <property type="entry name" value="CarboxypepD_reg"/>
    <property type="match status" value="2"/>
</dbReference>
<evidence type="ECO:0000256" key="3">
    <source>
        <dbReference type="ARBA" id="ARBA00022729"/>
    </source>
</evidence>
<dbReference type="Gene3D" id="2.60.40.1120">
    <property type="entry name" value="Carboxypeptidase-like, regulatory domain"/>
    <property type="match status" value="3"/>
</dbReference>
<comment type="caution">
    <text evidence="4">The sequence shown here is derived from an EMBL/GenBank/DDBJ whole genome shotgun (WGS) entry which is preliminary data.</text>
</comment>
<dbReference type="Proteomes" id="UP000250174">
    <property type="component" value="Unassembled WGS sequence"/>
</dbReference>
<gene>
    <name evidence="4" type="ORF">A3864_09140</name>
</gene>
<name>A0AAX1QCH7_9BACI</name>
<evidence type="ECO:0000256" key="1">
    <source>
        <dbReference type="ARBA" id="ARBA00007257"/>
    </source>
</evidence>
<dbReference type="InterPro" id="IPR013784">
    <property type="entry name" value="Carb-bd-like_fold"/>
</dbReference>
<accession>A0AAX1QCH7</accession>
<keyword evidence="3" id="KW-0732">Signal</keyword>